<dbReference type="InterPro" id="IPR029058">
    <property type="entry name" value="AB_hydrolase_fold"/>
</dbReference>
<dbReference type="InParanoid" id="A0A517SJR1"/>
<dbReference type="SUPFAM" id="SSF53474">
    <property type="entry name" value="alpha/beta-Hydrolases"/>
    <property type="match status" value="1"/>
</dbReference>
<sequence>MSDAFTPERLTPADSAQSGFPMQEEQQPLPIRSMPENFTASDGVRLAIHRFHPEDGPVRGTIVSLHGIQSHAGWYHRSSTQLAQAGWDVWFLDRRGSGISGGDRGHAEHWERLVNDVVAVLRQIRSRKSPGPVILQAVSWGGKLAAAVARVHAELVDGLALLYPGIHARIRPGLRQRLLLKLADFARIRRRRVLIPLDDAALFTSDPARQQFLREDPLSIRVATSGFLNADRHLTHLAQTAGPELRCPILLMLAGRDRIIDNGAMKRFFATIASPSRTLIEFPEAAHTLEFEPCFDHFVQQYFTWLNAISPNRGDTA</sequence>
<dbReference type="InterPro" id="IPR022742">
    <property type="entry name" value="Hydrolase_4"/>
</dbReference>
<accession>A0A517SJR1</accession>
<dbReference type="KEGG" id="ccos:Pan44_44090"/>
<name>A0A517SJR1_9PLAN</name>
<dbReference type="Proteomes" id="UP000315700">
    <property type="component" value="Chromosome"/>
</dbReference>
<dbReference type="AlphaFoldDB" id="A0A517SJR1"/>
<reference evidence="3 4" key="1">
    <citation type="submission" date="2019-02" db="EMBL/GenBank/DDBJ databases">
        <title>Deep-cultivation of Planctomycetes and their phenomic and genomic characterization uncovers novel biology.</title>
        <authorList>
            <person name="Wiegand S."/>
            <person name="Jogler M."/>
            <person name="Boedeker C."/>
            <person name="Pinto D."/>
            <person name="Vollmers J."/>
            <person name="Rivas-Marin E."/>
            <person name="Kohn T."/>
            <person name="Peeters S.H."/>
            <person name="Heuer A."/>
            <person name="Rast P."/>
            <person name="Oberbeckmann S."/>
            <person name="Bunk B."/>
            <person name="Jeske O."/>
            <person name="Meyerdierks A."/>
            <person name="Storesund J.E."/>
            <person name="Kallscheuer N."/>
            <person name="Luecker S."/>
            <person name="Lage O.M."/>
            <person name="Pohl T."/>
            <person name="Merkel B.J."/>
            <person name="Hornburger P."/>
            <person name="Mueller R.-W."/>
            <person name="Bruemmer F."/>
            <person name="Labrenz M."/>
            <person name="Spormann A.M."/>
            <person name="Op den Camp H."/>
            <person name="Overmann J."/>
            <person name="Amann R."/>
            <person name="Jetten M.S.M."/>
            <person name="Mascher T."/>
            <person name="Medema M.H."/>
            <person name="Devos D.P."/>
            <person name="Kaster A.-K."/>
            <person name="Ovreas L."/>
            <person name="Rohde M."/>
            <person name="Galperin M.Y."/>
            <person name="Jogler C."/>
        </authorList>
    </citation>
    <scope>NUCLEOTIDE SEQUENCE [LARGE SCALE GENOMIC DNA]</scope>
    <source>
        <strain evidence="3 4">Pan44</strain>
    </source>
</reference>
<protein>
    <submittedName>
        <fullName evidence="3">Lysophospholipase L2</fullName>
    </submittedName>
</protein>
<proteinExistence type="predicted"/>
<dbReference type="Pfam" id="PF12146">
    <property type="entry name" value="Hydrolase_4"/>
    <property type="match status" value="1"/>
</dbReference>
<keyword evidence="4" id="KW-1185">Reference proteome</keyword>
<evidence type="ECO:0000256" key="1">
    <source>
        <dbReference type="SAM" id="MobiDB-lite"/>
    </source>
</evidence>
<evidence type="ECO:0000259" key="2">
    <source>
        <dbReference type="Pfam" id="PF12146"/>
    </source>
</evidence>
<evidence type="ECO:0000313" key="3">
    <source>
        <dbReference type="EMBL" id="QDT56355.1"/>
    </source>
</evidence>
<feature type="region of interest" description="Disordered" evidence="1">
    <location>
        <begin position="1"/>
        <end position="25"/>
    </location>
</feature>
<dbReference type="RefSeq" id="WP_145033729.1">
    <property type="nucleotide sequence ID" value="NZ_CP036271.1"/>
</dbReference>
<feature type="compositionally biased region" description="Polar residues" evidence="1">
    <location>
        <begin position="14"/>
        <end position="25"/>
    </location>
</feature>
<gene>
    <name evidence="3" type="ORF">Pan44_44090</name>
</gene>
<organism evidence="3 4">
    <name type="scientific">Caulifigura coniformis</name>
    <dbReference type="NCBI Taxonomy" id="2527983"/>
    <lineage>
        <taxon>Bacteria</taxon>
        <taxon>Pseudomonadati</taxon>
        <taxon>Planctomycetota</taxon>
        <taxon>Planctomycetia</taxon>
        <taxon>Planctomycetales</taxon>
        <taxon>Planctomycetaceae</taxon>
        <taxon>Caulifigura</taxon>
    </lineage>
</organism>
<dbReference type="InterPro" id="IPR051044">
    <property type="entry name" value="MAG_DAG_Lipase"/>
</dbReference>
<dbReference type="EMBL" id="CP036271">
    <property type="protein sequence ID" value="QDT56355.1"/>
    <property type="molecule type" value="Genomic_DNA"/>
</dbReference>
<evidence type="ECO:0000313" key="4">
    <source>
        <dbReference type="Proteomes" id="UP000315700"/>
    </source>
</evidence>
<feature type="domain" description="Serine aminopeptidase S33" evidence="2">
    <location>
        <begin position="57"/>
        <end position="293"/>
    </location>
</feature>
<dbReference type="OrthoDB" id="233176at2"/>
<dbReference type="PANTHER" id="PTHR11614">
    <property type="entry name" value="PHOSPHOLIPASE-RELATED"/>
    <property type="match status" value="1"/>
</dbReference>
<dbReference type="Gene3D" id="3.40.50.1820">
    <property type="entry name" value="alpha/beta hydrolase"/>
    <property type="match status" value="1"/>
</dbReference>